<accession>A0A4Y2E8P6</accession>
<evidence type="ECO:0000313" key="2">
    <source>
        <dbReference type="Proteomes" id="UP000499080"/>
    </source>
</evidence>
<gene>
    <name evidence="1" type="ORF">AVEN_50256_1</name>
</gene>
<proteinExistence type="predicted"/>
<protein>
    <submittedName>
        <fullName evidence="1">Uncharacterized protein</fullName>
    </submittedName>
</protein>
<evidence type="ECO:0000313" key="1">
    <source>
        <dbReference type="EMBL" id="GBM24145.1"/>
    </source>
</evidence>
<comment type="caution">
    <text evidence="1">The sequence shown here is derived from an EMBL/GenBank/DDBJ whole genome shotgun (WGS) entry which is preliminary data.</text>
</comment>
<reference evidence="1 2" key="1">
    <citation type="journal article" date="2019" name="Sci. Rep.">
        <title>Orb-weaving spider Araneus ventricosus genome elucidates the spidroin gene catalogue.</title>
        <authorList>
            <person name="Kono N."/>
            <person name="Nakamura H."/>
            <person name="Ohtoshi R."/>
            <person name="Moran D.A.P."/>
            <person name="Shinohara A."/>
            <person name="Yoshida Y."/>
            <person name="Fujiwara M."/>
            <person name="Mori M."/>
            <person name="Tomita M."/>
            <person name="Arakawa K."/>
        </authorList>
    </citation>
    <scope>NUCLEOTIDE SEQUENCE [LARGE SCALE GENOMIC DNA]</scope>
</reference>
<sequence length="111" mass="12589">MFFTDNFERKNKKIPQLLSPVCTKARSAFKIRPQFAAITWWPEGKTWTLMCLSGHSPKHSCSRISGTTTELSRLFRNLLRTFLSDSPWGVCRPHGTAPPAEHGICRIDGNN</sequence>
<keyword evidence="2" id="KW-1185">Reference proteome</keyword>
<dbReference type="AlphaFoldDB" id="A0A4Y2E8P6"/>
<dbReference type="Proteomes" id="UP000499080">
    <property type="component" value="Unassembled WGS sequence"/>
</dbReference>
<organism evidence="1 2">
    <name type="scientific">Araneus ventricosus</name>
    <name type="common">Orbweaver spider</name>
    <name type="synonym">Epeira ventricosa</name>
    <dbReference type="NCBI Taxonomy" id="182803"/>
    <lineage>
        <taxon>Eukaryota</taxon>
        <taxon>Metazoa</taxon>
        <taxon>Ecdysozoa</taxon>
        <taxon>Arthropoda</taxon>
        <taxon>Chelicerata</taxon>
        <taxon>Arachnida</taxon>
        <taxon>Araneae</taxon>
        <taxon>Araneomorphae</taxon>
        <taxon>Entelegynae</taxon>
        <taxon>Araneoidea</taxon>
        <taxon>Araneidae</taxon>
        <taxon>Araneus</taxon>
    </lineage>
</organism>
<dbReference type="EMBL" id="BGPR01000511">
    <property type="protein sequence ID" value="GBM24145.1"/>
    <property type="molecule type" value="Genomic_DNA"/>
</dbReference>
<name>A0A4Y2E8P6_ARAVE</name>